<dbReference type="PROSITE" id="PS01145">
    <property type="entry name" value="RIBOSOMAL_L34E"/>
    <property type="match status" value="1"/>
</dbReference>
<proteinExistence type="inferred from homology"/>
<keyword evidence="6" id="KW-1185">Reference proteome</keyword>
<protein>
    <recommendedName>
        <fullName evidence="4">Large ribosomal subunit protein eL34</fullName>
    </recommendedName>
    <alternativeName>
        <fullName evidence="5">60S ribosomal protein L34</fullName>
    </alternativeName>
</protein>
<organism evidence="6 7">
    <name type="scientific">Parascaris univalens</name>
    <name type="common">Nematode worm</name>
    <dbReference type="NCBI Taxonomy" id="6257"/>
    <lineage>
        <taxon>Eukaryota</taxon>
        <taxon>Metazoa</taxon>
        <taxon>Ecdysozoa</taxon>
        <taxon>Nematoda</taxon>
        <taxon>Chromadorea</taxon>
        <taxon>Rhabditida</taxon>
        <taxon>Spirurina</taxon>
        <taxon>Ascaridomorpha</taxon>
        <taxon>Ascaridoidea</taxon>
        <taxon>Ascarididae</taxon>
        <taxon>Parascaris</taxon>
    </lineage>
</organism>
<dbReference type="Pfam" id="PF01199">
    <property type="entry name" value="Ribosomal_L34e"/>
    <property type="match status" value="1"/>
</dbReference>
<evidence type="ECO:0000256" key="3">
    <source>
        <dbReference type="ARBA" id="ARBA00023274"/>
    </source>
</evidence>
<evidence type="ECO:0000256" key="4">
    <source>
        <dbReference type="ARBA" id="ARBA00035227"/>
    </source>
</evidence>
<evidence type="ECO:0000256" key="5">
    <source>
        <dbReference type="ARBA" id="ARBA00035333"/>
    </source>
</evidence>
<dbReference type="GO" id="GO:0005840">
    <property type="term" value="C:ribosome"/>
    <property type="evidence" value="ECO:0007669"/>
    <property type="project" value="UniProtKB-KW"/>
</dbReference>
<dbReference type="Gene3D" id="6.20.370.70">
    <property type="match status" value="1"/>
</dbReference>
<dbReference type="Proteomes" id="UP000887569">
    <property type="component" value="Unplaced"/>
</dbReference>
<keyword evidence="3" id="KW-0687">Ribonucleoprotein</keyword>
<evidence type="ECO:0000313" key="7">
    <source>
        <dbReference type="WBParaSite" id="PgR046_g037_t02"/>
    </source>
</evidence>
<dbReference type="AlphaFoldDB" id="A0A915BLR2"/>
<evidence type="ECO:0000256" key="1">
    <source>
        <dbReference type="ARBA" id="ARBA00009875"/>
    </source>
</evidence>
<dbReference type="InterPro" id="IPR008195">
    <property type="entry name" value="Ribosomal_eL34"/>
</dbReference>
<dbReference type="GO" id="GO:0006412">
    <property type="term" value="P:translation"/>
    <property type="evidence" value="ECO:0007669"/>
    <property type="project" value="InterPro"/>
</dbReference>
<keyword evidence="2" id="KW-0689">Ribosomal protein</keyword>
<sequence>MWMNICREKMPQRLTYRRRLCYNTRSNKIRVSKTPGGRLVFLYRKKLGSVPRCGDTGVKLKGIKPARPRQLSKMTKRLKKVSRTYGGCLSAAAVRERIIRAFLIEEQKIVARVLKAKKNAEKK</sequence>
<dbReference type="InterPro" id="IPR038562">
    <property type="entry name" value="Ribosomal_eL34_C_sf"/>
</dbReference>
<dbReference type="PRINTS" id="PR01250">
    <property type="entry name" value="RIBOSOMALL34"/>
</dbReference>
<evidence type="ECO:0000256" key="2">
    <source>
        <dbReference type="ARBA" id="ARBA00022980"/>
    </source>
</evidence>
<dbReference type="WBParaSite" id="PgR046_g037_t02">
    <property type="protein sequence ID" value="PgR046_g037_t02"/>
    <property type="gene ID" value="PgR046_g037"/>
</dbReference>
<reference evidence="7" key="1">
    <citation type="submission" date="2022-11" db="UniProtKB">
        <authorList>
            <consortium name="WormBaseParasite"/>
        </authorList>
    </citation>
    <scope>IDENTIFICATION</scope>
</reference>
<dbReference type="GO" id="GO:1990904">
    <property type="term" value="C:ribonucleoprotein complex"/>
    <property type="evidence" value="ECO:0007669"/>
    <property type="project" value="UniProtKB-KW"/>
</dbReference>
<comment type="similarity">
    <text evidence="1">Belongs to the eukaryotic ribosomal protein eL34 family.</text>
</comment>
<dbReference type="Gene3D" id="6.20.340.10">
    <property type="match status" value="1"/>
</dbReference>
<name>A0A915BLR2_PARUN</name>
<dbReference type="PANTHER" id="PTHR46595">
    <property type="entry name" value="60S RIBOSOMAL PROTEIN L34"/>
    <property type="match status" value="1"/>
</dbReference>
<dbReference type="GO" id="GO:0003735">
    <property type="term" value="F:structural constituent of ribosome"/>
    <property type="evidence" value="ECO:0007669"/>
    <property type="project" value="InterPro"/>
</dbReference>
<evidence type="ECO:0000313" key="6">
    <source>
        <dbReference type="Proteomes" id="UP000887569"/>
    </source>
</evidence>
<accession>A0A915BLR2</accession>
<dbReference type="InterPro" id="IPR018065">
    <property type="entry name" value="Ribosomal_eL34_CS"/>
</dbReference>